<gene>
    <name evidence="2" type="ORF">CB5_LOCUS18814</name>
</gene>
<feature type="compositionally biased region" description="Basic and acidic residues" evidence="1">
    <location>
        <begin position="165"/>
        <end position="182"/>
    </location>
</feature>
<name>A0A6V7PXY5_ANACO</name>
<organism evidence="2">
    <name type="scientific">Ananas comosus var. bracteatus</name>
    <name type="common">red pineapple</name>
    <dbReference type="NCBI Taxonomy" id="296719"/>
    <lineage>
        <taxon>Eukaryota</taxon>
        <taxon>Viridiplantae</taxon>
        <taxon>Streptophyta</taxon>
        <taxon>Embryophyta</taxon>
        <taxon>Tracheophyta</taxon>
        <taxon>Spermatophyta</taxon>
        <taxon>Magnoliopsida</taxon>
        <taxon>Liliopsida</taxon>
        <taxon>Poales</taxon>
        <taxon>Bromeliaceae</taxon>
        <taxon>Bromelioideae</taxon>
        <taxon>Ananas</taxon>
    </lineage>
</organism>
<feature type="compositionally biased region" description="Basic and acidic residues" evidence="1">
    <location>
        <begin position="34"/>
        <end position="49"/>
    </location>
</feature>
<feature type="region of interest" description="Disordered" evidence="1">
    <location>
        <begin position="154"/>
        <end position="187"/>
    </location>
</feature>
<feature type="region of interest" description="Disordered" evidence="1">
    <location>
        <begin position="30"/>
        <end position="49"/>
    </location>
</feature>
<sequence>MLGYHRHLGGTSRTTLDRYMAGLGTHRAGLCRVPGRDNQARPRPEPEFEGMTKGDNIEFLGRRLVNELGILPWPRPWERRKILKNHLRTVKVPANVPVDQWHEVEVKLSAKWQGPMLTKTQKRWQKVTRRKLEEKIASLETIIKRERWPPKEREAWMESDFSAETAKESEEKKQRIQEKSADEGPADVNMVYTLPQSFKAEYIEYEEMADDLTLSKSAEKADKELSKLAVKANVKGPNELRRRTAELNLEESPIKVGDKKLETHDLLTEVNLGSDEDKRPTYISAKLSVQQQEKLKELLMEYKDCFAWSYEEMPGLSREVKEKKKEKKEELEESKILRLWGIFLFLYSPLETWSLG</sequence>
<proteinExistence type="predicted"/>
<reference evidence="2" key="1">
    <citation type="submission" date="2020-07" db="EMBL/GenBank/DDBJ databases">
        <authorList>
            <person name="Lin J."/>
        </authorList>
    </citation>
    <scope>NUCLEOTIDE SEQUENCE</scope>
</reference>
<protein>
    <submittedName>
        <fullName evidence="2">Uncharacterized protein</fullName>
    </submittedName>
</protein>
<evidence type="ECO:0000313" key="2">
    <source>
        <dbReference type="EMBL" id="CAD1835603.1"/>
    </source>
</evidence>
<accession>A0A6V7PXY5</accession>
<dbReference type="EMBL" id="LR862153">
    <property type="protein sequence ID" value="CAD1835603.1"/>
    <property type="molecule type" value="Genomic_DNA"/>
</dbReference>
<dbReference type="AlphaFoldDB" id="A0A6V7PXY5"/>
<evidence type="ECO:0000256" key="1">
    <source>
        <dbReference type="SAM" id="MobiDB-lite"/>
    </source>
</evidence>